<keyword evidence="2" id="KW-0645">Protease</keyword>
<dbReference type="AlphaFoldDB" id="A0A7J8X6Q5"/>
<protein>
    <recommendedName>
        <fullName evidence="12">Cysteine proteinase</fullName>
    </recommendedName>
</protein>
<feature type="domain" description="Cathepsin propeptide inhibitor" evidence="9">
    <location>
        <begin position="53"/>
        <end position="109"/>
    </location>
</feature>
<proteinExistence type="inferred from homology"/>
<comment type="similarity">
    <text evidence="1">Belongs to the peptidase C1 family.</text>
</comment>
<evidence type="ECO:0000256" key="4">
    <source>
        <dbReference type="ARBA" id="ARBA00022807"/>
    </source>
</evidence>
<dbReference type="SMART" id="SM00645">
    <property type="entry name" value="Pept_C1"/>
    <property type="match status" value="1"/>
</dbReference>
<accession>A0A7J8X6Q5</accession>
<dbReference type="Pfam" id="PF08246">
    <property type="entry name" value="Inhibitor_I29"/>
    <property type="match status" value="1"/>
</dbReference>
<reference evidence="10 11" key="1">
    <citation type="journal article" date="2019" name="Genome Biol. Evol.">
        <title>Insights into the evolution of the New World diploid cottons (Gossypium, subgenus Houzingenia) based on genome sequencing.</title>
        <authorList>
            <person name="Grover C.E."/>
            <person name="Arick M.A. 2nd"/>
            <person name="Thrash A."/>
            <person name="Conover J.L."/>
            <person name="Sanders W.S."/>
            <person name="Peterson D.G."/>
            <person name="Frelichowski J.E."/>
            <person name="Scheffler J.A."/>
            <person name="Scheffler B.E."/>
            <person name="Wendel J.F."/>
        </authorList>
    </citation>
    <scope>NUCLEOTIDE SEQUENCE [LARGE SCALE GENOMIC DNA]</scope>
    <source>
        <strain evidence="10">185</strain>
        <tissue evidence="10">Leaf</tissue>
    </source>
</reference>
<dbReference type="EMBL" id="JABFAA010000005">
    <property type="protein sequence ID" value="MBA0682967.1"/>
    <property type="molecule type" value="Genomic_DNA"/>
</dbReference>
<evidence type="ECO:0000313" key="11">
    <source>
        <dbReference type="Proteomes" id="UP000593577"/>
    </source>
</evidence>
<keyword evidence="5" id="KW-1015">Disulfide bond</keyword>
<evidence type="ECO:0000256" key="3">
    <source>
        <dbReference type="ARBA" id="ARBA00022801"/>
    </source>
</evidence>
<name>A0A7J8X6Q5_GOSAI</name>
<evidence type="ECO:0008006" key="12">
    <source>
        <dbReference type="Google" id="ProtNLM"/>
    </source>
</evidence>
<dbReference type="InterPro" id="IPR000668">
    <property type="entry name" value="Peptidase_C1A_C"/>
</dbReference>
<dbReference type="InterPro" id="IPR013128">
    <property type="entry name" value="Peptidase_C1A"/>
</dbReference>
<keyword evidence="6" id="KW-0812">Transmembrane</keyword>
<dbReference type="Gene3D" id="3.90.70.10">
    <property type="entry name" value="Cysteine proteinases"/>
    <property type="match status" value="1"/>
</dbReference>
<organism evidence="10 11">
    <name type="scientific">Gossypium aridum</name>
    <name type="common">American cotton</name>
    <name type="synonym">Erioxylum aridum</name>
    <dbReference type="NCBI Taxonomy" id="34290"/>
    <lineage>
        <taxon>Eukaryota</taxon>
        <taxon>Viridiplantae</taxon>
        <taxon>Streptophyta</taxon>
        <taxon>Embryophyta</taxon>
        <taxon>Tracheophyta</taxon>
        <taxon>Spermatophyta</taxon>
        <taxon>Magnoliopsida</taxon>
        <taxon>eudicotyledons</taxon>
        <taxon>Gunneridae</taxon>
        <taxon>Pentapetalae</taxon>
        <taxon>rosids</taxon>
        <taxon>malvids</taxon>
        <taxon>Malvales</taxon>
        <taxon>Malvaceae</taxon>
        <taxon>Malvoideae</taxon>
        <taxon>Gossypium</taxon>
    </lineage>
</organism>
<keyword evidence="4" id="KW-0788">Thiol protease</keyword>
<evidence type="ECO:0000259" key="8">
    <source>
        <dbReference type="SMART" id="SM00645"/>
    </source>
</evidence>
<dbReference type="Pfam" id="PF00112">
    <property type="entry name" value="Peptidase_C1"/>
    <property type="match status" value="2"/>
</dbReference>
<dbReference type="InterPro" id="IPR039417">
    <property type="entry name" value="Peptidase_C1A_papain-like"/>
</dbReference>
<keyword evidence="7" id="KW-0732">Signal</keyword>
<evidence type="ECO:0000256" key="2">
    <source>
        <dbReference type="ARBA" id="ARBA00022670"/>
    </source>
</evidence>
<dbReference type="PANTHER" id="PTHR12411">
    <property type="entry name" value="CYSTEINE PROTEASE FAMILY C1-RELATED"/>
    <property type="match status" value="1"/>
</dbReference>
<dbReference type="InterPro" id="IPR038765">
    <property type="entry name" value="Papain-like_cys_pep_sf"/>
</dbReference>
<feature type="signal peptide" evidence="7">
    <location>
        <begin position="1"/>
        <end position="23"/>
    </location>
</feature>
<evidence type="ECO:0000259" key="9">
    <source>
        <dbReference type="SMART" id="SM00848"/>
    </source>
</evidence>
<keyword evidence="11" id="KW-1185">Reference proteome</keyword>
<dbReference type="Proteomes" id="UP000593577">
    <property type="component" value="Unassembled WGS sequence"/>
</dbReference>
<evidence type="ECO:0000256" key="6">
    <source>
        <dbReference type="SAM" id="Phobius"/>
    </source>
</evidence>
<keyword evidence="3" id="KW-0378">Hydrolase</keyword>
<sequence length="271" mass="31024">MSLLKNPTHVIIFTMLLVTLSSALDMSIIDYDLNHVSQQPQRQTTNAQVRRLYETWLVKHGKAYNDLGEKEKRFDIFKDNLKFIVEHNSVNRTYKVGLNRFADMTNEEYKAMYLGTRVDPKTRLRRLAGKDKSNRYAYKVGDELPESVDWRQKGAVMDVKDQGQCGKDMVFDVFLFTCVCLWIVCMTLIMNVGSCWAFSTVAAVEGINKIVTGDLISLSEQELVDCDNMYNQGCNGGLMDHAFEFIINNGGIDTEEDYPYRATDNTCDINR</sequence>
<evidence type="ECO:0000256" key="7">
    <source>
        <dbReference type="SAM" id="SignalP"/>
    </source>
</evidence>
<feature type="non-terminal residue" evidence="10">
    <location>
        <position position="271"/>
    </location>
</feature>
<keyword evidence="6" id="KW-0472">Membrane</keyword>
<feature type="domain" description="Peptidase C1A papain C-terminal" evidence="8">
    <location>
        <begin position="144"/>
        <end position="271"/>
    </location>
</feature>
<dbReference type="InterPro" id="IPR013201">
    <property type="entry name" value="Prot_inhib_I29"/>
</dbReference>
<comment type="caution">
    <text evidence="10">The sequence shown here is derived from an EMBL/GenBank/DDBJ whole genome shotgun (WGS) entry which is preliminary data.</text>
</comment>
<dbReference type="CDD" id="cd02248">
    <property type="entry name" value="Peptidase_C1A"/>
    <property type="match status" value="1"/>
</dbReference>
<dbReference type="GO" id="GO:0006508">
    <property type="term" value="P:proteolysis"/>
    <property type="evidence" value="ECO:0007669"/>
    <property type="project" value="UniProtKB-KW"/>
</dbReference>
<dbReference type="SUPFAM" id="SSF54001">
    <property type="entry name" value="Cysteine proteinases"/>
    <property type="match status" value="2"/>
</dbReference>
<dbReference type="SMART" id="SM00848">
    <property type="entry name" value="Inhibitor_I29"/>
    <property type="match status" value="1"/>
</dbReference>
<feature type="chain" id="PRO_5029659134" description="Cysteine proteinase" evidence="7">
    <location>
        <begin position="24"/>
        <end position="271"/>
    </location>
</feature>
<evidence type="ECO:0000256" key="5">
    <source>
        <dbReference type="ARBA" id="ARBA00023157"/>
    </source>
</evidence>
<gene>
    <name evidence="10" type="ORF">Goari_024651</name>
</gene>
<evidence type="ECO:0000256" key="1">
    <source>
        <dbReference type="ARBA" id="ARBA00008455"/>
    </source>
</evidence>
<dbReference type="GO" id="GO:0008234">
    <property type="term" value="F:cysteine-type peptidase activity"/>
    <property type="evidence" value="ECO:0007669"/>
    <property type="project" value="UniProtKB-KW"/>
</dbReference>
<feature type="transmembrane region" description="Helical" evidence="6">
    <location>
        <begin position="169"/>
        <end position="189"/>
    </location>
</feature>
<evidence type="ECO:0000313" key="10">
    <source>
        <dbReference type="EMBL" id="MBA0682967.1"/>
    </source>
</evidence>
<keyword evidence="6" id="KW-1133">Transmembrane helix</keyword>